<dbReference type="HOGENOM" id="CLU_035825_2_1_1"/>
<reference evidence="12 13" key="1">
    <citation type="journal article" date="2009" name="Genome Res.">
        <title>Comparative genomics of protoploid Saccharomycetaceae.</title>
        <authorList>
            <consortium name="The Genolevures Consortium"/>
            <person name="Souciet J.-L."/>
            <person name="Dujon B."/>
            <person name="Gaillardin C."/>
            <person name="Johnston M."/>
            <person name="Baret P.V."/>
            <person name="Cliften P."/>
            <person name="Sherman D.J."/>
            <person name="Weissenbach J."/>
            <person name="Westhof E."/>
            <person name="Wincker P."/>
            <person name="Jubin C."/>
            <person name="Poulain J."/>
            <person name="Barbe V."/>
            <person name="Segurens B."/>
            <person name="Artiguenave F."/>
            <person name="Anthouard V."/>
            <person name="Vacherie B."/>
            <person name="Val M.-E."/>
            <person name="Fulton R.S."/>
            <person name="Minx P."/>
            <person name="Wilson R."/>
            <person name="Durrens P."/>
            <person name="Jean G."/>
            <person name="Marck C."/>
            <person name="Martin T."/>
            <person name="Nikolski M."/>
            <person name="Rolland T."/>
            <person name="Seret M.-L."/>
            <person name="Casaregola S."/>
            <person name="Despons L."/>
            <person name="Fairhead C."/>
            <person name="Fischer G."/>
            <person name="Lafontaine I."/>
            <person name="Leh V."/>
            <person name="Lemaire M."/>
            <person name="de Montigny J."/>
            <person name="Neuveglise C."/>
            <person name="Thierry A."/>
            <person name="Blanc-Lenfle I."/>
            <person name="Bleykasten C."/>
            <person name="Diffels J."/>
            <person name="Fritsch E."/>
            <person name="Frangeul L."/>
            <person name="Goeffon A."/>
            <person name="Jauniaux N."/>
            <person name="Kachouri-Lafond R."/>
            <person name="Payen C."/>
            <person name="Potier S."/>
            <person name="Pribylova L."/>
            <person name="Ozanne C."/>
            <person name="Richard G.-F."/>
            <person name="Sacerdot C."/>
            <person name="Straub M.-L."/>
            <person name="Talla E."/>
        </authorList>
    </citation>
    <scope>NUCLEOTIDE SEQUENCE [LARGE SCALE GENOMIC DNA]</scope>
    <source>
        <strain evidence="13">ATCC 56472 / CBS 6340 / NRRL Y-8284</strain>
    </source>
</reference>
<dbReference type="Pfam" id="PF00364">
    <property type="entry name" value="Biotin_lipoyl"/>
    <property type="match status" value="1"/>
</dbReference>
<organism evidence="12 13">
    <name type="scientific">Lachancea thermotolerans (strain ATCC 56472 / CBS 6340 / NRRL Y-8284)</name>
    <name type="common">Yeast</name>
    <name type="synonym">Kluyveromyces thermotolerans</name>
    <dbReference type="NCBI Taxonomy" id="559295"/>
    <lineage>
        <taxon>Eukaryota</taxon>
        <taxon>Fungi</taxon>
        <taxon>Dikarya</taxon>
        <taxon>Ascomycota</taxon>
        <taxon>Saccharomycotina</taxon>
        <taxon>Saccharomycetes</taxon>
        <taxon>Saccharomycetales</taxon>
        <taxon>Saccharomycetaceae</taxon>
        <taxon>Lachancea</taxon>
    </lineage>
</organism>
<dbReference type="InterPro" id="IPR045257">
    <property type="entry name" value="E2/Pdx1"/>
</dbReference>
<feature type="domain" description="Peripheral subunit-binding (PSBD)" evidence="11">
    <location>
        <begin position="182"/>
        <end position="223"/>
    </location>
</feature>
<dbReference type="InterPro" id="IPR011053">
    <property type="entry name" value="Single_hybrid_motif"/>
</dbReference>
<dbReference type="OMA" id="NRFEVYD"/>
<feature type="domain" description="Lipoyl-binding" evidence="10">
    <location>
        <begin position="29"/>
        <end position="105"/>
    </location>
</feature>
<dbReference type="PANTHER" id="PTHR23151:SF82">
    <property type="entry name" value="PYRUVATE DEHYDROGENASE COMPLEX PROTEIN X COMPONENT, MITOCHONDRIAL"/>
    <property type="match status" value="1"/>
</dbReference>
<comment type="similarity">
    <text evidence="2">Belongs to the 2-oxoacid dehydrogenase family.</text>
</comment>
<dbReference type="SUPFAM" id="SSF47005">
    <property type="entry name" value="Peripheral subunit-binding domain of 2-oxo acid dehydrogenase complex"/>
    <property type="match status" value="1"/>
</dbReference>
<feature type="region of interest" description="Disordered" evidence="9">
    <location>
        <begin position="112"/>
        <end position="179"/>
    </location>
</feature>
<evidence type="ECO:0000256" key="4">
    <source>
        <dbReference type="ARBA" id="ARBA00022946"/>
    </source>
</evidence>
<dbReference type="InterPro" id="IPR004167">
    <property type="entry name" value="PSBD"/>
</dbReference>
<evidence type="ECO:0000313" key="13">
    <source>
        <dbReference type="Proteomes" id="UP000002036"/>
    </source>
</evidence>
<dbReference type="RefSeq" id="XP_002551873.1">
    <property type="nucleotide sequence ID" value="XM_002551827.1"/>
</dbReference>
<dbReference type="GO" id="GO:0045254">
    <property type="term" value="C:pyruvate dehydrogenase complex"/>
    <property type="evidence" value="ECO:0007669"/>
    <property type="project" value="InterPro"/>
</dbReference>
<dbReference type="FunFam" id="2.40.50.100:FF:000010">
    <property type="entry name" value="Acetyltransferase component of pyruvate dehydrogenase complex"/>
    <property type="match status" value="1"/>
</dbReference>
<dbReference type="PANTHER" id="PTHR23151">
    <property type="entry name" value="DIHYDROLIPOAMIDE ACETYL/SUCCINYL-TRANSFERASE-RELATED"/>
    <property type="match status" value="1"/>
</dbReference>
<evidence type="ECO:0000256" key="1">
    <source>
        <dbReference type="ARBA" id="ARBA00004305"/>
    </source>
</evidence>
<evidence type="ECO:0000256" key="8">
    <source>
        <dbReference type="ARBA" id="ARBA00083110"/>
    </source>
</evidence>
<evidence type="ECO:0000256" key="5">
    <source>
        <dbReference type="ARBA" id="ARBA00023128"/>
    </source>
</evidence>
<dbReference type="PROSITE" id="PS50968">
    <property type="entry name" value="BIOTINYL_LIPOYL"/>
    <property type="match status" value="1"/>
</dbReference>
<dbReference type="Pfam" id="PF02817">
    <property type="entry name" value="E3_binding"/>
    <property type="match status" value="1"/>
</dbReference>
<proteinExistence type="inferred from homology"/>
<dbReference type="SUPFAM" id="SSF51230">
    <property type="entry name" value="Single hybrid motif"/>
    <property type="match status" value="1"/>
</dbReference>
<dbReference type="PROSITE" id="PS51826">
    <property type="entry name" value="PSBD"/>
    <property type="match status" value="1"/>
</dbReference>
<dbReference type="GO" id="GO:0005759">
    <property type="term" value="C:mitochondrial matrix"/>
    <property type="evidence" value="ECO:0007669"/>
    <property type="project" value="UniProtKB-SubCell"/>
</dbReference>
<feature type="compositionally biased region" description="Low complexity" evidence="9">
    <location>
        <begin position="158"/>
        <end position="170"/>
    </location>
</feature>
<sequence length="415" mass="44628">MIARGLLRGNAGRLACLRALHRSSALSKAQTFAMPAMSPTMEKGGIVEWKFKVGDPFSAGDVLLEVETDKAQIDVEAQDDGKLAKIVVDNGAKDINVGEVIAYLAEPEDDLATLELPQPEKSTGKSKAETKSAAKPSATAKTSPASISQENKPEPKKNAPSKSSSDSKSSTGVAVKANPSQTLLPSVQMLLHVNNISAEDALNNIPASGPNGRILKGDVLSYLGKVSQESVTKLAEYIEKGSALDLTNIELKEPEPAPKAKEEVAKKEPVVLSEQLHLKVASGVTYEQLARSLESYVKEAKYLAHEQPTTNPYSEHFDAVFEELITPEPRAPRFEVSYDLISLGSSGISAKQQDDIFDLLAGTKPSPAASEVETAQPNEFLVSVRVQVSDKFTDAPTKAERFVQYLRDLESSAEL</sequence>
<feature type="compositionally biased region" description="Low complexity" evidence="9">
    <location>
        <begin position="133"/>
        <end position="146"/>
    </location>
</feature>
<evidence type="ECO:0000259" key="10">
    <source>
        <dbReference type="PROSITE" id="PS50968"/>
    </source>
</evidence>
<dbReference type="eggNOG" id="KOG0557">
    <property type="taxonomic scope" value="Eukaryota"/>
</dbReference>
<protein>
    <recommendedName>
        <fullName evidence="8">Dihydrolipoamide dehydrogenase-binding protein of pyruvate dehydrogenase complex</fullName>
    </recommendedName>
</protein>
<evidence type="ECO:0000256" key="9">
    <source>
        <dbReference type="SAM" id="MobiDB-lite"/>
    </source>
</evidence>
<dbReference type="Gene3D" id="2.40.50.100">
    <property type="match status" value="1"/>
</dbReference>
<dbReference type="OrthoDB" id="202158at2759"/>
<dbReference type="Proteomes" id="UP000002036">
    <property type="component" value="Chromosome B"/>
</dbReference>
<keyword evidence="13" id="KW-1185">Reference proteome</keyword>
<dbReference type="FunCoup" id="C5DCC4">
    <property type="interactions" value="143"/>
</dbReference>
<name>C5DCC4_LACTC</name>
<gene>
    <name evidence="12" type="ordered locus">KLTH0B01892g</name>
</gene>
<dbReference type="GeneID" id="8290701"/>
<dbReference type="FunFam" id="4.10.320.10:FF:000017">
    <property type="entry name" value="Pyruvate dehydrogenase complex protein X component, mitochondrial"/>
    <property type="match status" value="1"/>
</dbReference>
<dbReference type="InParanoid" id="C5DCC4"/>
<accession>C5DCC4</accession>
<dbReference type="CDD" id="cd06849">
    <property type="entry name" value="lipoyl_domain"/>
    <property type="match status" value="1"/>
</dbReference>
<dbReference type="GO" id="GO:0006086">
    <property type="term" value="P:pyruvate decarboxylation to acetyl-CoA"/>
    <property type="evidence" value="ECO:0007669"/>
    <property type="project" value="InterPro"/>
</dbReference>
<feature type="compositionally biased region" description="Basic and acidic residues" evidence="9">
    <location>
        <begin position="122"/>
        <end position="132"/>
    </location>
</feature>
<comment type="subunit">
    <text evidence="7">Eukaryotic pyruvate dehydrogenase (PDH) complexes are organized as a core consisting of the oligomeric dihydrolipoamide acetyl-transferase (E2), around which are arranged multiple copies of pyruvate dehydrogenase (E1), dihydrolipoamide dehydrogenase (E3) and protein X (E3BP) bound by non-covalent bonds.</text>
</comment>
<dbReference type="GO" id="GO:0004742">
    <property type="term" value="F:dihydrolipoyllysine-residue acetyltransferase activity"/>
    <property type="evidence" value="ECO:0007669"/>
    <property type="project" value="TreeGrafter"/>
</dbReference>
<keyword evidence="3" id="KW-0450">Lipoyl</keyword>
<dbReference type="Gene3D" id="4.10.320.10">
    <property type="entry name" value="E3-binding domain"/>
    <property type="match status" value="1"/>
</dbReference>
<keyword evidence="5" id="KW-0496">Mitochondrion</keyword>
<dbReference type="KEGG" id="lth:KLTH0B01892g"/>
<evidence type="ECO:0000256" key="6">
    <source>
        <dbReference type="ARBA" id="ARBA00059875"/>
    </source>
</evidence>
<dbReference type="InterPro" id="IPR036625">
    <property type="entry name" value="E3-bd_dom_sf"/>
</dbReference>
<dbReference type="STRING" id="559295.C5DCC4"/>
<keyword evidence="4" id="KW-0809">Transit peptide</keyword>
<dbReference type="InterPro" id="IPR003016">
    <property type="entry name" value="2-oxoA_DH_lipoyl-BS"/>
</dbReference>
<evidence type="ECO:0000259" key="11">
    <source>
        <dbReference type="PROSITE" id="PS51826"/>
    </source>
</evidence>
<evidence type="ECO:0000256" key="3">
    <source>
        <dbReference type="ARBA" id="ARBA00022823"/>
    </source>
</evidence>
<dbReference type="InterPro" id="IPR000089">
    <property type="entry name" value="Biotin_lipoyl"/>
</dbReference>
<comment type="function">
    <text evidence="6">Required for anchoring dihydrolipoamide dehydrogenase (E3) to the dihydrolipoamide transacetylase (E2) core of the pyruvate dehydrogenase complexes of eukaryotes. This specific binding is essential for a functional PDH complex.</text>
</comment>
<dbReference type="AlphaFoldDB" id="C5DCC4"/>
<evidence type="ECO:0000313" key="12">
    <source>
        <dbReference type="EMBL" id="CAR21435.1"/>
    </source>
</evidence>
<dbReference type="EMBL" id="CU928166">
    <property type="protein sequence ID" value="CAR21435.1"/>
    <property type="molecule type" value="Genomic_DNA"/>
</dbReference>
<evidence type="ECO:0000256" key="2">
    <source>
        <dbReference type="ARBA" id="ARBA00007317"/>
    </source>
</evidence>
<dbReference type="PROSITE" id="PS00189">
    <property type="entry name" value="LIPOYL"/>
    <property type="match status" value="1"/>
</dbReference>
<comment type="subcellular location">
    <subcellularLocation>
        <location evidence="1">Mitochondrion matrix</location>
    </subcellularLocation>
</comment>
<evidence type="ECO:0000256" key="7">
    <source>
        <dbReference type="ARBA" id="ARBA00065810"/>
    </source>
</evidence>